<dbReference type="InterPro" id="IPR011043">
    <property type="entry name" value="Gal_Oxase/kelch_b-propeller"/>
</dbReference>
<dbReference type="InterPro" id="IPR006652">
    <property type="entry name" value="Kelch_1"/>
</dbReference>
<organism evidence="5 6">
    <name type="scientific">Clydaea vesicula</name>
    <dbReference type="NCBI Taxonomy" id="447962"/>
    <lineage>
        <taxon>Eukaryota</taxon>
        <taxon>Fungi</taxon>
        <taxon>Fungi incertae sedis</taxon>
        <taxon>Chytridiomycota</taxon>
        <taxon>Chytridiomycota incertae sedis</taxon>
        <taxon>Chytridiomycetes</taxon>
        <taxon>Lobulomycetales</taxon>
        <taxon>Lobulomycetaceae</taxon>
        <taxon>Clydaea</taxon>
    </lineage>
</organism>
<accession>A0AAD5U719</accession>
<dbReference type="GO" id="GO:0005737">
    <property type="term" value="C:cytoplasm"/>
    <property type="evidence" value="ECO:0007669"/>
    <property type="project" value="TreeGrafter"/>
</dbReference>
<dbReference type="Gene3D" id="2.60.120.290">
    <property type="entry name" value="Spermadhesin, CUB domain"/>
    <property type="match status" value="1"/>
</dbReference>
<dbReference type="GO" id="GO:0003682">
    <property type="term" value="F:chromatin binding"/>
    <property type="evidence" value="ECO:0007669"/>
    <property type="project" value="InterPro"/>
</dbReference>
<proteinExistence type="predicted"/>
<dbReference type="Gene3D" id="2.120.10.80">
    <property type="entry name" value="Kelch-type beta propeller"/>
    <property type="match status" value="2"/>
</dbReference>
<dbReference type="SMART" id="SM00612">
    <property type="entry name" value="Kelch"/>
    <property type="match status" value="2"/>
</dbReference>
<evidence type="ECO:0000313" key="6">
    <source>
        <dbReference type="Proteomes" id="UP001211065"/>
    </source>
</evidence>
<dbReference type="Pfam" id="PF24981">
    <property type="entry name" value="Beta-prop_ATRN-LZTR1"/>
    <property type="match status" value="1"/>
</dbReference>
<keyword evidence="3" id="KW-1015">Disulfide bond</keyword>
<dbReference type="InterPro" id="IPR035914">
    <property type="entry name" value="Sperma_CUB_dom_sf"/>
</dbReference>
<feature type="domain" description="CUB" evidence="4">
    <location>
        <begin position="33"/>
        <end position="162"/>
    </location>
</feature>
<dbReference type="AlphaFoldDB" id="A0AAD5U719"/>
<dbReference type="InterPro" id="IPR056737">
    <property type="entry name" value="Beta-prop_ATRN-MKLN-like"/>
</dbReference>
<comment type="caution">
    <text evidence="5">The sequence shown here is derived from an EMBL/GenBank/DDBJ whole genome shotgun (WGS) entry which is preliminary data.</text>
</comment>
<evidence type="ECO:0000259" key="4">
    <source>
        <dbReference type="PROSITE" id="PS01180"/>
    </source>
</evidence>
<dbReference type="Proteomes" id="UP001211065">
    <property type="component" value="Unassembled WGS sequence"/>
</dbReference>
<evidence type="ECO:0000256" key="3">
    <source>
        <dbReference type="ARBA" id="ARBA00023157"/>
    </source>
</evidence>
<keyword evidence="1" id="KW-0880">Kelch repeat</keyword>
<evidence type="ECO:0000313" key="5">
    <source>
        <dbReference type="EMBL" id="KAJ3222380.1"/>
    </source>
</evidence>
<name>A0AAD5U719_9FUNG</name>
<sequence length="1039" mass="117524">MCYLIKICQEIPICILKKRSGSIVNSYPLSDYCSGNYKIKTKELAANDTGFKGILTSDASSILRNYTIYSSCEWNIESSPNTLIKFTWDYVFAYDGATKESTIIASLTGYRTYSNTPKYFLNSLLPTYRTDKFISSSNALTIYFFSDELIGDVGFRGTFEVLSADEICKSDADCGSEYNSGYCLNGKCECFQFWSGKLCEKPTTGYKNFIAREQHSVAYDPLSDRAFISFGKSYNPNGLGIILIDDILIYDFKKAELELGNNSEDTISNSSSWSKINFLGSRPKSRYSHYTFFENGIFYLVGGIGTSNIQYIEIWSYDSGNNIWRRLPVLGNIPPSTENPQIIHVPKSNSASSKIYAYGGLRSTIQGSVVENRMYCYDLELERWILLNQNGIALYGASSVYHPETNSIYFVGGYRFQNEFRVQKYSISSNLWYNVGDTSNEAGVSTFGRLSATQIPQDQRTFAKGVYLENFDKILVFGGQTPGMTGVQELLNVCYQPFIQIFDVACGKWYQYQFPELEHAGRSSHGMVLRNNKIWVIGGQNGDMFSFDLNLLKEKLPQQTEKEVEQCKTRNWCRSGDFYTCKDCLERSYCGWRSNQCYFNTQDALSSESCPTYIPISLGRAINGTLNIPGEKIEYEIYIDRLNFDVHVSLTGRESKTYSLQLYSGSYSSMKVDNSPNIVLTASDPNRYVGPYIIQVKLLMSSDTNSLNSTVPFTLLVSSLPPTGINYPSASPINNMDVTSMVTVFTISMSIWMMLNLIGRRIRERAFWFRLAREQELIWKKTPIPKFYRVTIGLPKDMVVGEVGNKRKKKNVTDSTSEDDEIRNSVLTKLKTGISGFLSMLNLEPRSQTNLMGNRNPSQNALEKNNSKAALEEGNIDTFEEEEFGAAKAKERNSFSNFVGKLFKRNSSHLSEKSALIELKEQKCADRGTQYNAEKNFKIVKTSVMKVDGEGSVDQAYPLSIECIPPHPLILNVPPLVAMHYTVIFPDAEHYVSQGYIPPMQIGTTLHVDSSYGSKHKGTELDDEYDERIRMKFHNEDII</sequence>
<keyword evidence="6" id="KW-1185">Reference proteome</keyword>
<evidence type="ECO:0000256" key="2">
    <source>
        <dbReference type="ARBA" id="ARBA00022737"/>
    </source>
</evidence>
<dbReference type="PROSITE" id="PS01180">
    <property type="entry name" value="CUB"/>
    <property type="match status" value="1"/>
</dbReference>
<dbReference type="SUPFAM" id="SSF50965">
    <property type="entry name" value="Galactose oxidase, central domain"/>
    <property type="match status" value="2"/>
</dbReference>
<dbReference type="InterPro" id="IPR000859">
    <property type="entry name" value="CUB_dom"/>
</dbReference>
<dbReference type="CDD" id="cd00041">
    <property type="entry name" value="CUB"/>
    <property type="match status" value="1"/>
</dbReference>
<dbReference type="PANTHER" id="PTHR46461">
    <property type="entry name" value="KELCH DOMAIN-CONTAINING PROTEIN 3"/>
    <property type="match status" value="1"/>
</dbReference>
<evidence type="ECO:0000256" key="1">
    <source>
        <dbReference type="ARBA" id="ARBA00022441"/>
    </source>
</evidence>
<dbReference type="PANTHER" id="PTHR46461:SF2">
    <property type="entry name" value="ATTRACTIN"/>
    <property type="match status" value="1"/>
</dbReference>
<protein>
    <recommendedName>
        <fullName evidence="4">CUB domain-containing protein</fullName>
    </recommendedName>
</protein>
<dbReference type="InterPro" id="IPR052637">
    <property type="entry name" value="KLHDC3-like"/>
</dbReference>
<gene>
    <name evidence="5" type="ORF">HK099_002368</name>
</gene>
<reference evidence="5" key="1">
    <citation type="submission" date="2020-05" db="EMBL/GenBank/DDBJ databases">
        <title>Phylogenomic resolution of chytrid fungi.</title>
        <authorList>
            <person name="Stajich J.E."/>
            <person name="Amses K."/>
            <person name="Simmons R."/>
            <person name="Seto K."/>
            <person name="Myers J."/>
            <person name="Bonds A."/>
            <person name="Quandt C.A."/>
            <person name="Barry K."/>
            <person name="Liu P."/>
            <person name="Grigoriev I."/>
            <person name="Longcore J.E."/>
            <person name="James T.Y."/>
        </authorList>
    </citation>
    <scope>NUCLEOTIDE SEQUENCE</scope>
    <source>
        <strain evidence="5">JEL0476</strain>
    </source>
</reference>
<dbReference type="EMBL" id="JADGJW010000178">
    <property type="protein sequence ID" value="KAJ3222380.1"/>
    <property type="molecule type" value="Genomic_DNA"/>
</dbReference>
<dbReference type="InterPro" id="IPR015915">
    <property type="entry name" value="Kelch-typ_b-propeller"/>
</dbReference>
<dbReference type="SUPFAM" id="SSF49854">
    <property type="entry name" value="Spermadhesin, CUB domain"/>
    <property type="match status" value="1"/>
</dbReference>
<keyword evidence="2" id="KW-0677">Repeat</keyword>